<dbReference type="InterPro" id="IPR003593">
    <property type="entry name" value="AAA+_ATPase"/>
</dbReference>
<protein>
    <submittedName>
        <fullName evidence="5">Iron complex transport system ATP-binding protein</fullName>
    </submittedName>
</protein>
<evidence type="ECO:0000259" key="4">
    <source>
        <dbReference type="PROSITE" id="PS50893"/>
    </source>
</evidence>
<evidence type="ECO:0000313" key="6">
    <source>
        <dbReference type="Proteomes" id="UP000198393"/>
    </source>
</evidence>
<keyword evidence="2" id="KW-0547">Nucleotide-binding</keyword>
<organism evidence="5 6">
    <name type="scientific">Ekhidna lutea</name>
    <dbReference type="NCBI Taxonomy" id="447679"/>
    <lineage>
        <taxon>Bacteria</taxon>
        <taxon>Pseudomonadati</taxon>
        <taxon>Bacteroidota</taxon>
        <taxon>Cytophagia</taxon>
        <taxon>Cytophagales</taxon>
        <taxon>Reichenbachiellaceae</taxon>
        <taxon>Ekhidna</taxon>
    </lineage>
</organism>
<dbReference type="InterPro" id="IPR003439">
    <property type="entry name" value="ABC_transporter-like_ATP-bd"/>
</dbReference>
<dbReference type="SUPFAM" id="SSF52540">
    <property type="entry name" value="P-loop containing nucleoside triphosphate hydrolases"/>
    <property type="match status" value="1"/>
</dbReference>
<name>A0A239KE76_EKHLU</name>
<dbReference type="GO" id="GO:0016887">
    <property type="term" value="F:ATP hydrolysis activity"/>
    <property type="evidence" value="ECO:0007669"/>
    <property type="project" value="InterPro"/>
</dbReference>
<dbReference type="PANTHER" id="PTHR42734:SF21">
    <property type="entry name" value="IRON ABC TRANSPORTER, ATP-BINDING PROTEIN"/>
    <property type="match status" value="1"/>
</dbReference>
<dbReference type="PROSITE" id="PS50893">
    <property type="entry name" value="ABC_TRANSPORTER_2"/>
    <property type="match status" value="1"/>
</dbReference>
<dbReference type="EMBL" id="FZPD01000004">
    <property type="protein sequence ID" value="SNT16028.1"/>
    <property type="molecule type" value="Genomic_DNA"/>
</dbReference>
<dbReference type="GO" id="GO:0005524">
    <property type="term" value="F:ATP binding"/>
    <property type="evidence" value="ECO:0007669"/>
    <property type="project" value="UniProtKB-KW"/>
</dbReference>
<keyword evidence="3 5" id="KW-0067">ATP-binding</keyword>
<dbReference type="OrthoDB" id="9787851at2"/>
<dbReference type="AlphaFoldDB" id="A0A239KE76"/>
<dbReference type="InterPro" id="IPR050153">
    <property type="entry name" value="Metal_Ion_Import_ABC"/>
</dbReference>
<dbReference type="Gene3D" id="3.40.50.300">
    <property type="entry name" value="P-loop containing nucleotide triphosphate hydrolases"/>
    <property type="match status" value="1"/>
</dbReference>
<feature type="domain" description="ABC transporter" evidence="4">
    <location>
        <begin position="4"/>
        <end position="240"/>
    </location>
</feature>
<gene>
    <name evidence="5" type="ORF">SAMN05421640_2576</name>
</gene>
<dbReference type="SMART" id="SM00382">
    <property type="entry name" value="AAA"/>
    <property type="match status" value="1"/>
</dbReference>
<keyword evidence="6" id="KW-1185">Reference proteome</keyword>
<evidence type="ECO:0000256" key="1">
    <source>
        <dbReference type="ARBA" id="ARBA00022448"/>
    </source>
</evidence>
<evidence type="ECO:0000313" key="5">
    <source>
        <dbReference type="EMBL" id="SNT16028.1"/>
    </source>
</evidence>
<dbReference type="RefSeq" id="WP_089357274.1">
    <property type="nucleotide sequence ID" value="NZ_FZPD01000004.1"/>
</dbReference>
<keyword evidence="1" id="KW-0813">Transport</keyword>
<dbReference type="Pfam" id="PF00005">
    <property type="entry name" value="ABC_tran"/>
    <property type="match status" value="1"/>
</dbReference>
<dbReference type="InterPro" id="IPR027417">
    <property type="entry name" value="P-loop_NTPase"/>
</dbReference>
<dbReference type="CDD" id="cd03214">
    <property type="entry name" value="ABC_Iron-Siderophores_B12_Hemin"/>
    <property type="match status" value="1"/>
</dbReference>
<sequence length="245" mass="26928">MELLKVENLTIGYAADKVLAAGINLSLNKNELVGLVGQNGVGKSTLIRTICGLQPSMKGHIQLSGEPIRDLTPKSIAKKISVVLTGKPDSLNLSVLELIALGRHPYSGWLGSLKKEDKEKIEDAITQMEINYLAQKRLFELSDGQLQKVMIARALAQDTDLIILDEPTSHLDLRNKIEVLNLLKKISESGKGVLISTHEIQLSAQVCNQFWCMDFGKEILVGEPKKLIVSGELQNYLHVPKESLG</sequence>
<reference evidence="5 6" key="1">
    <citation type="submission" date="2017-06" db="EMBL/GenBank/DDBJ databases">
        <authorList>
            <person name="Kim H.J."/>
            <person name="Triplett B.A."/>
        </authorList>
    </citation>
    <scope>NUCLEOTIDE SEQUENCE [LARGE SCALE GENOMIC DNA]</scope>
    <source>
        <strain evidence="5 6">DSM 19307</strain>
    </source>
</reference>
<dbReference type="PANTHER" id="PTHR42734">
    <property type="entry name" value="METAL TRANSPORT SYSTEM ATP-BINDING PROTEIN TM_0124-RELATED"/>
    <property type="match status" value="1"/>
</dbReference>
<dbReference type="Proteomes" id="UP000198393">
    <property type="component" value="Unassembled WGS sequence"/>
</dbReference>
<proteinExistence type="predicted"/>
<dbReference type="FunFam" id="3.40.50.300:FF:000134">
    <property type="entry name" value="Iron-enterobactin ABC transporter ATP-binding protein"/>
    <property type="match status" value="1"/>
</dbReference>
<evidence type="ECO:0000256" key="2">
    <source>
        <dbReference type="ARBA" id="ARBA00022741"/>
    </source>
</evidence>
<accession>A0A239KE76</accession>
<evidence type="ECO:0000256" key="3">
    <source>
        <dbReference type="ARBA" id="ARBA00022840"/>
    </source>
</evidence>